<feature type="compositionally biased region" description="Low complexity" evidence="1">
    <location>
        <begin position="27"/>
        <end position="39"/>
    </location>
</feature>
<feature type="transmembrane region" description="Helical" evidence="2">
    <location>
        <begin position="116"/>
        <end position="137"/>
    </location>
</feature>
<keyword evidence="2" id="KW-0472">Membrane</keyword>
<name>A0A931AZX7_9ACTN</name>
<feature type="transmembrane region" description="Helical" evidence="2">
    <location>
        <begin position="143"/>
        <end position="163"/>
    </location>
</feature>
<dbReference type="Proteomes" id="UP000657385">
    <property type="component" value="Unassembled WGS sequence"/>
</dbReference>
<gene>
    <name evidence="3" type="ORF">I2501_06370</name>
</gene>
<proteinExistence type="predicted"/>
<evidence type="ECO:0000313" key="4">
    <source>
        <dbReference type="Proteomes" id="UP000657385"/>
    </source>
</evidence>
<dbReference type="EMBL" id="JADPRT010000002">
    <property type="protein sequence ID" value="MBF9067663.1"/>
    <property type="molecule type" value="Genomic_DNA"/>
</dbReference>
<evidence type="ECO:0000256" key="1">
    <source>
        <dbReference type="SAM" id="MobiDB-lite"/>
    </source>
</evidence>
<feature type="transmembrane region" description="Helical" evidence="2">
    <location>
        <begin position="63"/>
        <end position="84"/>
    </location>
</feature>
<feature type="compositionally biased region" description="Basic and acidic residues" evidence="1">
    <location>
        <begin position="12"/>
        <end position="26"/>
    </location>
</feature>
<keyword evidence="4" id="KW-1185">Reference proteome</keyword>
<feature type="region of interest" description="Disordered" evidence="1">
    <location>
        <begin position="1"/>
        <end position="54"/>
    </location>
</feature>
<comment type="caution">
    <text evidence="3">The sequence shown here is derived from an EMBL/GenBank/DDBJ whole genome shotgun (WGS) entry which is preliminary data.</text>
</comment>
<feature type="transmembrane region" description="Helical" evidence="2">
    <location>
        <begin position="90"/>
        <end position="109"/>
    </location>
</feature>
<dbReference type="Pfam" id="PF19608">
    <property type="entry name" value="DUF6113"/>
    <property type="match status" value="1"/>
</dbReference>
<keyword evidence="2" id="KW-1133">Transmembrane helix</keyword>
<dbReference type="AlphaFoldDB" id="A0A931AZX7"/>
<dbReference type="InterPro" id="IPR046095">
    <property type="entry name" value="DUF6113"/>
</dbReference>
<organism evidence="3 4">
    <name type="scientific">Streptacidiphilus fuscans</name>
    <dbReference type="NCBI Taxonomy" id="2789292"/>
    <lineage>
        <taxon>Bacteria</taxon>
        <taxon>Bacillati</taxon>
        <taxon>Actinomycetota</taxon>
        <taxon>Actinomycetes</taxon>
        <taxon>Kitasatosporales</taxon>
        <taxon>Streptomycetaceae</taxon>
        <taxon>Streptacidiphilus</taxon>
    </lineage>
</organism>
<accession>A0A931AZX7</accession>
<sequence length="184" mass="18411">MSRPQTPDDDGRDDKARGSKGQDGKNGRPARGRASGGPSVPAPRSGTSLPPGRRYPIGRGARMVSYVGLAVLGVVIGLAGALIADLWSGGGLVLGAAGVLALTYGGSVLTGTKTGAALPTLTWLVTLLLASLTTPVGSQLLDGSATGVALLFLGLLGSVLCIARPSLSPLTPLPPAGPRRDRSQ</sequence>
<evidence type="ECO:0008006" key="5">
    <source>
        <dbReference type="Google" id="ProtNLM"/>
    </source>
</evidence>
<reference evidence="3" key="1">
    <citation type="submission" date="2020-11" db="EMBL/GenBank/DDBJ databases">
        <title>Isolation and identification of active actinomycetes.</title>
        <authorList>
            <person name="Yu B."/>
        </authorList>
    </citation>
    <scope>NUCLEOTIDE SEQUENCE</scope>
    <source>
        <strain evidence="3">NEAU-YB345</strain>
    </source>
</reference>
<evidence type="ECO:0000313" key="3">
    <source>
        <dbReference type="EMBL" id="MBF9067663.1"/>
    </source>
</evidence>
<evidence type="ECO:0000256" key="2">
    <source>
        <dbReference type="SAM" id="Phobius"/>
    </source>
</evidence>
<dbReference type="RefSeq" id="WP_196192816.1">
    <property type="nucleotide sequence ID" value="NZ_JADPRT010000002.1"/>
</dbReference>
<protein>
    <recommendedName>
        <fullName evidence="5">Integral membrane protein</fullName>
    </recommendedName>
</protein>
<keyword evidence="2" id="KW-0812">Transmembrane</keyword>